<accession>A0A644X6N2</accession>
<comment type="caution">
    <text evidence="2">The sequence shown here is derived from an EMBL/GenBank/DDBJ whole genome shotgun (WGS) entry which is preliminary data.</text>
</comment>
<dbReference type="EMBL" id="VSSQ01001851">
    <property type="protein sequence ID" value="MPM11597.1"/>
    <property type="molecule type" value="Genomic_DNA"/>
</dbReference>
<evidence type="ECO:0000313" key="2">
    <source>
        <dbReference type="EMBL" id="MPM11597.1"/>
    </source>
</evidence>
<organism evidence="2">
    <name type="scientific">bioreactor metagenome</name>
    <dbReference type="NCBI Taxonomy" id="1076179"/>
    <lineage>
        <taxon>unclassified sequences</taxon>
        <taxon>metagenomes</taxon>
        <taxon>ecological metagenomes</taxon>
    </lineage>
</organism>
<dbReference type="AlphaFoldDB" id="A0A644X6N2"/>
<gene>
    <name evidence="2" type="ORF">SDC9_57943</name>
</gene>
<feature type="region of interest" description="Disordered" evidence="1">
    <location>
        <begin position="1"/>
        <end position="35"/>
    </location>
</feature>
<evidence type="ECO:0000256" key="1">
    <source>
        <dbReference type="SAM" id="MobiDB-lite"/>
    </source>
</evidence>
<protein>
    <submittedName>
        <fullName evidence="2">Uncharacterized protein</fullName>
    </submittedName>
</protein>
<reference evidence="2" key="1">
    <citation type="submission" date="2019-08" db="EMBL/GenBank/DDBJ databases">
        <authorList>
            <person name="Kucharzyk K."/>
            <person name="Murdoch R.W."/>
            <person name="Higgins S."/>
            <person name="Loffler F."/>
        </authorList>
    </citation>
    <scope>NUCLEOTIDE SEQUENCE</scope>
</reference>
<sequence>MQSRRSIQRDRPSGGAADNGDALRPGGNLKGIDRKGAPVQVKGHVVLTQRDSRCAMVAQQLHRVPACRGGKRFVQRVIFRFADACGLALHHPYGIGRGISAVRRGCGYSGVSRRHAGDHARPGVHGGNLRCTAAPRNHLVQRRGGADCVYF</sequence>
<proteinExistence type="predicted"/>
<name>A0A644X6N2_9ZZZZ</name>